<protein>
    <submittedName>
        <fullName evidence="6">TetR family transcriptional regulator</fullName>
    </submittedName>
</protein>
<feature type="DNA-binding region" description="H-T-H motif" evidence="4">
    <location>
        <begin position="42"/>
        <end position="61"/>
    </location>
</feature>
<evidence type="ECO:0000259" key="5">
    <source>
        <dbReference type="PROSITE" id="PS50977"/>
    </source>
</evidence>
<evidence type="ECO:0000256" key="3">
    <source>
        <dbReference type="ARBA" id="ARBA00023163"/>
    </source>
</evidence>
<gene>
    <name evidence="6" type="ORF">PSA01_09580</name>
</gene>
<dbReference type="SUPFAM" id="SSF48498">
    <property type="entry name" value="Tetracyclin repressor-like, C-terminal domain"/>
    <property type="match status" value="1"/>
</dbReference>
<keyword evidence="3" id="KW-0804">Transcription</keyword>
<dbReference type="InterPro" id="IPR001647">
    <property type="entry name" value="HTH_TetR"/>
</dbReference>
<comment type="caution">
    <text evidence="6">The sequence shown here is derived from an EMBL/GenBank/DDBJ whole genome shotgun (WGS) entry which is preliminary data.</text>
</comment>
<dbReference type="InterPro" id="IPR036271">
    <property type="entry name" value="Tet_transcr_reg_TetR-rel_C_sf"/>
</dbReference>
<sequence>MAQEPTHMSGGGEGLRSDAALNRTRILEAARAAFALRGIDVPMAAIARRAGVGVATLFRRFPTKQALVSEVFAEQVKACELLLETALADPDPWRGFCDLLESVRAVQIRDRGFTQAFLSAHPDAGHAAERAKAERDFAEVVRRAQAVGRLRADFSPHDLPLIMLAQVGITTTSSEIADVASRRLLAYLLQSFAVRPDDGPARSLPSPPEMDLRAVIELPADGRE</sequence>
<dbReference type="Gene3D" id="1.10.357.10">
    <property type="entry name" value="Tetracycline Repressor, domain 2"/>
    <property type="match status" value="1"/>
</dbReference>
<proteinExistence type="predicted"/>
<dbReference type="PROSITE" id="PS50977">
    <property type="entry name" value="HTH_TETR_2"/>
    <property type="match status" value="1"/>
</dbReference>
<evidence type="ECO:0000256" key="4">
    <source>
        <dbReference type="PROSITE-ProRule" id="PRU00335"/>
    </source>
</evidence>
<dbReference type="InterPro" id="IPR050109">
    <property type="entry name" value="HTH-type_TetR-like_transc_reg"/>
</dbReference>
<dbReference type="InterPro" id="IPR009057">
    <property type="entry name" value="Homeodomain-like_sf"/>
</dbReference>
<dbReference type="Proteomes" id="UP000320693">
    <property type="component" value="Unassembled WGS sequence"/>
</dbReference>
<dbReference type="PANTHER" id="PTHR30055">
    <property type="entry name" value="HTH-TYPE TRANSCRIPTIONAL REGULATOR RUTR"/>
    <property type="match status" value="1"/>
</dbReference>
<keyword evidence="1" id="KW-0805">Transcription regulation</keyword>
<evidence type="ECO:0000256" key="1">
    <source>
        <dbReference type="ARBA" id="ARBA00023015"/>
    </source>
</evidence>
<dbReference type="EMBL" id="BJNH01000012">
    <property type="protein sequence ID" value="GEC23929.1"/>
    <property type="molecule type" value="Genomic_DNA"/>
</dbReference>
<feature type="domain" description="HTH tetR-type" evidence="5">
    <location>
        <begin position="20"/>
        <end position="79"/>
    </location>
</feature>
<dbReference type="RefSeq" id="WP_085911945.1">
    <property type="nucleotide sequence ID" value="NZ_BJNH01000012.1"/>
</dbReference>
<evidence type="ECO:0000313" key="7">
    <source>
        <dbReference type="Proteomes" id="UP000320693"/>
    </source>
</evidence>
<evidence type="ECO:0000313" key="6">
    <source>
        <dbReference type="EMBL" id="GEC23929.1"/>
    </source>
</evidence>
<keyword evidence="2 4" id="KW-0238">DNA-binding</keyword>
<name>A0ABQ0RTE1_9PSEU</name>
<accession>A0ABQ0RTE1</accession>
<organism evidence="6 7">
    <name type="scientific">Pseudonocardia saturnea</name>
    <dbReference type="NCBI Taxonomy" id="33909"/>
    <lineage>
        <taxon>Bacteria</taxon>
        <taxon>Bacillati</taxon>
        <taxon>Actinomycetota</taxon>
        <taxon>Actinomycetes</taxon>
        <taxon>Pseudonocardiales</taxon>
        <taxon>Pseudonocardiaceae</taxon>
        <taxon>Pseudonocardia</taxon>
    </lineage>
</organism>
<dbReference type="SUPFAM" id="SSF46689">
    <property type="entry name" value="Homeodomain-like"/>
    <property type="match status" value="1"/>
</dbReference>
<evidence type="ECO:0000256" key="2">
    <source>
        <dbReference type="ARBA" id="ARBA00023125"/>
    </source>
</evidence>
<reference evidence="6 7" key="1">
    <citation type="submission" date="2019-06" db="EMBL/GenBank/DDBJ databases">
        <title>Whole genome shotgun sequence of Pseudonocardia saturnea NBRC 14499.</title>
        <authorList>
            <person name="Hosoyama A."/>
            <person name="Uohara A."/>
            <person name="Ohji S."/>
            <person name="Ichikawa N."/>
        </authorList>
    </citation>
    <scope>NUCLEOTIDE SEQUENCE [LARGE SCALE GENOMIC DNA]</scope>
    <source>
        <strain evidence="6 7">NBRC 14499</strain>
    </source>
</reference>
<dbReference type="PANTHER" id="PTHR30055:SF234">
    <property type="entry name" value="HTH-TYPE TRANSCRIPTIONAL REGULATOR BETI"/>
    <property type="match status" value="1"/>
</dbReference>
<dbReference type="Pfam" id="PF00440">
    <property type="entry name" value="TetR_N"/>
    <property type="match status" value="1"/>
</dbReference>
<keyword evidence="7" id="KW-1185">Reference proteome</keyword>
<dbReference type="PRINTS" id="PR00455">
    <property type="entry name" value="HTHTETR"/>
</dbReference>